<dbReference type="SMART" id="SM00730">
    <property type="entry name" value="PSN"/>
    <property type="match status" value="1"/>
</dbReference>
<feature type="transmembrane region" description="Helical" evidence="5">
    <location>
        <begin position="130"/>
        <end position="148"/>
    </location>
</feature>
<evidence type="ECO:0000313" key="7">
    <source>
        <dbReference type="Proteomes" id="UP000001901"/>
    </source>
</evidence>
<keyword evidence="3 5" id="KW-1133">Transmembrane helix</keyword>
<feature type="transmembrane region" description="Helical" evidence="5">
    <location>
        <begin position="39"/>
        <end position="55"/>
    </location>
</feature>
<evidence type="ECO:0000256" key="4">
    <source>
        <dbReference type="ARBA" id="ARBA00023136"/>
    </source>
</evidence>
<dbReference type="InterPro" id="IPR006639">
    <property type="entry name" value="Preselin/SPP"/>
</dbReference>
<dbReference type="GO" id="GO:0042500">
    <property type="term" value="F:aspartic endopeptidase activity, intramembrane cleaving"/>
    <property type="evidence" value="ECO:0007669"/>
    <property type="project" value="InterPro"/>
</dbReference>
<dbReference type="RefSeq" id="WP_012940926.1">
    <property type="nucleotide sequence ID" value="NC_013741.1"/>
</dbReference>
<evidence type="ECO:0000256" key="5">
    <source>
        <dbReference type="SAM" id="Phobius"/>
    </source>
</evidence>
<dbReference type="GeneID" id="8740234"/>
<feature type="transmembrane region" description="Helical" evidence="5">
    <location>
        <begin position="104"/>
        <end position="123"/>
    </location>
</feature>
<evidence type="ECO:0000313" key="6">
    <source>
        <dbReference type="EMBL" id="ADB58590.1"/>
    </source>
</evidence>
<evidence type="ECO:0008006" key="8">
    <source>
        <dbReference type="Google" id="ProtNLM"/>
    </source>
</evidence>
<dbReference type="HOGENOM" id="CLU_053464_0_0_2"/>
<feature type="transmembrane region" description="Helical" evidence="5">
    <location>
        <begin position="209"/>
        <end position="227"/>
    </location>
</feature>
<dbReference type="EMBL" id="CP001857">
    <property type="protein sequence ID" value="ADB58590.1"/>
    <property type="molecule type" value="Genomic_DNA"/>
</dbReference>
<name>D2REP6_ARCPA</name>
<dbReference type="Proteomes" id="UP000001901">
    <property type="component" value="Chromosome"/>
</dbReference>
<keyword evidence="7" id="KW-1185">Reference proteome</keyword>
<gene>
    <name evidence="6" type="ordered locus">Arcpr_1544</name>
</gene>
<dbReference type="GO" id="GO:0012505">
    <property type="term" value="C:endomembrane system"/>
    <property type="evidence" value="ECO:0007669"/>
    <property type="project" value="UniProtKB-SubCell"/>
</dbReference>
<dbReference type="MEROPS" id="A22.015"/>
<dbReference type="Pfam" id="PF06550">
    <property type="entry name" value="SPP"/>
    <property type="match status" value="1"/>
</dbReference>
<feature type="transmembrane region" description="Helical" evidence="5">
    <location>
        <begin position="67"/>
        <end position="98"/>
    </location>
</feature>
<dbReference type="NCBIfam" id="NF041679">
    <property type="entry name" value="IMP_arch_presen"/>
    <property type="match status" value="1"/>
</dbReference>
<dbReference type="eggNOG" id="arCOG04463">
    <property type="taxonomic scope" value="Archaea"/>
</dbReference>
<proteinExistence type="predicted"/>
<sequence length="255" mass="27797">MIILIFILVGLTALAFTPTYESANVKVFENPSDPTNSLLYFLAIIVFTAIVMILTRKSEFFLKLVMYSLLFISAFYIFYPFFGILSIIPSSIVIVALLKRPNTLTINISAFLLACGITAMFGISLEPIPVLVLLIILAVYDFVAVYTTKHMIDLAESVVKLKLPLLFIIPTDDKPTMLGVGDVVIPNILTVSAQTFLNSPKIFGLKIPALTTLIGGALGLTILLIFAEKFKRAHAGLPFINSGAILGFLIGCMIS</sequence>
<comment type="subcellular location">
    <subcellularLocation>
        <location evidence="1">Endomembrane system</location>
        <topology evidence="1">Multi-pass membrane protein</topology>
    </subcellularLocation>
</comment>
<reference evidence="6 7" key="1">
    <citation type="journal article" date="2010" name="Stand. Genomic Sci.">
        <title>Complete genome sequence of Archaeoglobus profundus type strain (AV18).</title>
        <authorList>
            <person name="von Jan M."/>
            <person name="Lapidus A."/>
            <person name="Del Rio T.G."/>
            <person name="Copeland A."/>
            <person name="Tice H."/>
            <person name="Cheng J.F."/>
            <person name="Lucas S."/>
            <person name="Chen F."/>
            <person name="Nolan M."/>
            <person name="Goodwin L."/>
            <person name="Han C."/>
            <person name="Pitluck S."/>
            <person name="Liolios K."/>
            <person name="Ivanova N."/>
            <person name="Mavromatis K."/>
            <person name="Ovchinnikova G."/>
            <person name="Chertkov O."/>
            <person name="Pati A."/>
            <person name="Chen A."/>
            <person name="Palaniappan K."/>
            <person name="Land M."/>
            <person name="Hauser L."/>
            <person name="Chang Y.J."/>
            <person name="Jeffries C.D."/>
            <person name="Saunders E."/>
            <person name="Brettin T."/>
            <person name="Detter J.C."/>
            <person name="Chain P."/>
            <person name="Eichinger K."/>
            <person name="Huber H."/>
            <person name="Spring S."/>
            <person name="Rohde M."/>
            <person name="Goker M."/>
            <person name="Wirth R."/>
            <person name="Woyke T."/>
            <person name="Bristow J."/>
            <person name="Eisen J.A."/>
            <person name="Markowitz V."/>
            <person name="Hugenholtz P."/>
            <person name="Kyrpides N.C."/>
            <person name="Klenk H.P."/>
        </authorList>
    </citation>
    <scope>NUCLEOTIDE SEQUENCE [LARGE SCALE GENOMIC DNA]</scope>
    <source>
        <strain evidence="7">DSM 5631 / JCM 9629 / NBRC 100127 / Av18</strain>
    </source>
</reference>
<feature type="transmembrane region" description="Helical" evidence="5">
    <location>
        <begin position="233"/>
        <end position="254"/>
    </location>
</feature>
<dbReference type="GO" id="GO:0016020">
    <property type="term" value="C:membrane"/>
    <property type="evidence" value="ECO:0007669"/>
    <property type="project" value="InterPro"/>
</dbReference>
<dbReference type="AlphaFoldDB" id="D2REP6"/>
<accession>D2REP6</accession>
<keyword evidence="4 5" id="KW-0472">Membrane</keyword>
<dbReference type="STRING" id="572546.Arcpr_1544"/>
<evidence type="ECO:0000256" key="3">
    <source>
        <dbReference type="ARBA" id="ARBA00022989"/>
    </source>
</evidence>
<dbReference type="InterPro" id="IPR010545">
    <property type="entry name" value="SPP"/>
</dbReference>
<keyword evidence="2 5" id="KW-0812">Transmembrane</keyword>
<dbReference type="PaxDb" id="572546-Arcpr_1544"/>
<organism evidence="6 7">
    <name type="scientific">Archaeoglobus profundus (strain DSM 5631 / JCM 9629 / NBRC 100127 / Av18)</name>
    <dbReference type="NCBI Taxonomy" id="572546"/>
    <lineage>
        <taxon>Archaea</taxon>
        <taxon>Methanobacteriati</taxon>
        <taxon>Methanobacteriota</taxon>
        <taxon>Archaeoglobi</taxon>
        <taxon>Archaeoglobales</taxon>
        <taxon>Archaeoglobaceae</taxon>
        <taxon>Archaeoglobus</taxon>
    </lineage>
</organism>
<evidence type="ECO:0000256" key="1">
    <source>
        <dbReference type="ARBA" id="ARBA00004127"/>
    </source>
</evidence>
<evidence type="ECO:0000256" key="2">
    <source>
        <dbReference type="ARBA" id="ARBA00022692"/>
    </source>
</evidence>
<dbReference type="KEGG" id="apo:Arcpr_1544"/>
<protein>
    <recommendedName>
        <fullName evidence="8">Signal-peptide peptidase, presenilin aspartyl protease</fullName>
    </recommendedName>
</protein>